<evidence type="ECO:0000313" key="12">
    <source>
        <dbReference type="EMBL" id="THB60149.1"/>
    </source>
</evidence>
<dbReference type="PANTHER" id="PTHR30040">
    <property type="entry name" value="THIAMINE BIOSYNTHESIS LIPOPROTEIN APBE"/>
    <property type="match status" value="1"/>
</dbReference>
<dbReference type="InterPro" id="IPR024932">
    <property type="entry name" value="ApbE"/>
</dbReference>
<dbReference type="InterPro" id="IPR003374">
    <property type="entry name" value="ApbE-like_sf"/>
</dbReference>
<dbReference type="Pfam" id="PF02424">
    <property type="entry name" value="ApbE"/>
    <property type="match status" value="1"/>
</dbReference>
<dbReference type="AlphaFoldDB" id="A0A4V3TUS2"/>
<reference evidence="12 13" key="1">
    <citation type="submission" date="2019-01" db="EMBL/GenBank/DDBJ databases">
        <title>Vagococcus silagei sp. nov. isolated from brewer's grain.</title>
        <authorList>
            <person name="Guu J.-R."/>
        </authorList>
    </citation>
    <scope>NUCLEOTIDE SEQUENCE [LARGE SCALE GENOMIC DNA]</scope>
    <source>
        <strain evidence="12 13">2B-2</strain>
    </source>
</reference>
<evidence type="ECO:0000256" key="5">
    <source>
        <dbReference type="ARBA" id="ARBA00022723"/>
    </source>
</evidence>
<dbReference type="SUPFAM" id="SSF143631">
    <property type="entry name" value="ApbE-like"/>
    <property type="match status" value="1"/>
</dbReference>
<dbReference type="Proteomes" id="UP000310506">
    <property type="component" value="Unassembled WGS sequence"/>
</dbReference>
<evidence type="ECO:0000256" key="4">
    <source>
        <dbReference type="ARBA" id="ARBA00022679"/>
    </source>
</evidence>
<dbReference type="EC" id="2.7.1.180" evidence="1 10"/>
<evidence type="ECO:0000256" key="7">
    <source>
        <dbReference type="ARBA" id="ARBA00022842"/>
    </source>
</evidence>
<keyword evidence="6 10" id="KW-0274">FAD</keyword>
<evidence type="ECO:0000256" key="3">
    <source>
        <dbReference type="ARBA" id="ARBA00022630"/>
    </source>
</evidence>
<dbReference type="EMBL" id="SDGV01000036">
    <property type="protein sequence ID" value="THB60149.1"/>
    <property type="molecule type" value="Genomic_DNA"/>
</dbReference>
<evidence type="ECO:0000256" key="2">
    <source>
        <dbReference type="ARBA" id="ARBA00016337"/>
    </source>
</evidence>
<dbReference type="PIRSF" id="PIRSF006268">
    <property type="entry name" value="ApbE"/>
    <property type="match status" value="1"/>
</dbReference>
<dbReference type="PANTHER" id="PTHR30040:SF2">
    <property type="entry name" value="FAD:PROTEIN FMN TRANSFERASE"/>
    <property type="match status" value="1"/>
</dbReference>
<evidence type="ECO:0000256" key="8">
    <source>
        <dbReference type="ARBA" id="ARBA00031306"/>
    </source>
</evidence>
<keyword evidence="3 10" id="KW-0285">Flavoprotein</keyword>
<organism evidence="12 13">
    <name type="scientific">Vagococcus silagei</name>
    <dbReference type="NCBI Taxonomy" id="2508885"/>
    <lineage>
        <taxon>Bacteria</taxon>
        <taxon>Bacillati</taxon>
        <taxon>Bacillota</taxon>
        <taxon>Bacilli</taxon>
        <taxon>Lactobacillales</taxon>
        <taxon>Enterococcaceae</taxon>
        <taxon>Vagococcus</taxon>
    </lineage>
</organism>
<comment type="cofactor">
    <cofactor evidence="11">
        <name>Mg(2+)</name>
        <dbReference type="ChEBI" id="CHEBI:18420"/>
    </cofactor>
    <cofactor evidence="11">
        <name>Mn(2+)</name>
        <dbReference type="ChEBI" id="CHEBI:29035"/>
    </cofactor>
    <text evidence="11">Magnesium. Can also use manganese.</text>
</comment>
<evidence type="ECO:0000256" key="10">
    <source>
        <dbReference type="PIRNR" id="PIRNR006268"/>
    </source>
</evidence>
<evidence type="ECO:0000256" key="11">
    <source>
        <dbReference type="PIRSR" id="PIRSR006268-2"/>
    </source>
</evidence>
<evidence type="ECO:0000256" key="9">
    <source>
        <dbReference type="ARBA" id="ARBA00048540"/>
    </source>
</evidence>
<dbReference type="Gene3D" id="3.10.520.10">
    <property type="entry name" value="ApbE-like domains"/>
    <property type="match status" value="1"/>
</dbReference>
<dbReference type="RefSeq" id="WP_136137889.1">
    <property type="nucleotide sequence ID" value="NZ_SDGV01000036.1"/>
</dbReference>
<name>A0A4V3TUS2_9ENTE</name>
<dbReference type="OrthoDB" id="9778595at2"/>
<keyword evidence="7 10" id="KW-0460">Magnesium</keyword>
<gene>
    <name evidence="12" type="ORF">ESZ54_11965</name>
</gene>
<protein>
    <recommendedName>
        <fullName evidence="2 10">FAD:protein FMN transferase</fullName>
        <ecNumber evidence="1 10">2.7.1.180</ecNumber>
    </recommendedName>
    <alternativeName>
        <fullName evidence="8 10">Flavin transferase</fullName>
    </alternativeName>
</protein>
<sequence>MTFRNRVIHLMGTVISLQIDHEKPNDILDSLEVKLKEYEHRFSANDETSELMKINQNAGIQSITVDPELFELIAIGKKHSMASDSLLNIAIGPLVQSWRIGFSDAKVPSELEIKEKLSLIDPGNICLNSENKTVYLNKKGMKIDLGCLAKGYIADCLLHDLKKLGVKSALLNLGGNIVTLGPSPKATFWRIGIQHPDLERNQSLEVLKVEDESVVTSGIYERHLEKQGKSYHHILDPNTGYPVESEILSLTIVSKKSVDGEIWTTRLFGKTEQEILLELNRQPGVEGYIVTKHGCSYSNGLKNKLMITKKEGILS</sequence>
<comment type="catalytic activity">
    <reaction evidence="9 10">
        <text>L-threonyl-[protein] + FAD = FMN-L-threonyl-[protein] + AMP + H(+)</text>
        <dbReference type="Rhea" id="RHEA:36847"/>
        <dbReference type="Rhea" id="RHEA-COMP:11060"/>
        <dbReference type="Rhea" id="RHEA-COMP:11061"/>
        <dbReference type="ChEBI" id="CHEBI:15378"/>
        <dbReference type="ChEBI" id="CHEBI:30013"/>
        <dbReference type="ChEBI" id="CHEBI:57692"/>
        <dbReference type="ChEBI" id="CHEBI:74257"/>
        <dbReference type="ChEBI" id="CHEBI:456215"/>
        <dbReference type="EC" id="2.7.1.180"/>
    </reaction>
</comment>
<dbReference type="GO" id="GO:0046872">
    <property type="term" value="F:metal ion binding"/>
    <property type="evidence" value="ECO:0007669"/>
    <property type="project" value="UniProtKB-UniRule"/>
</dbReference>
<feature type="binding site" evidence="11">
    <location>
        <position position="265"/>
    </location>
    <ligand>
        <name>Mg(2+)</name>
        <dbReference type="ChEBI" id="CHEBI:18420"/>
    </ligand>
</feature>
<evidence type="ECO:0000256" key="1">
    <source>
        <dbReference type="ARBA" id="ARBA00011955"/>
    </source>
</evidence>
<comment type="caution">
    <text evidence="12">The sequence shown here is derived from an EMBL/GenBank/DDBJ whole genome shotgun (WGS) entry which is preliminary data.</text>
</comment>
<keyword evidence="4 10" id="KW-0808">Transferase</keyword>
<keyword evidence="5 10" id="KW-0479">Metal-binding</keyword>
<accession>A0A4V3TUS2</accession>
<dbReference type="GO" id="GO:0016740">
    <property type="term" value="F:transferase activity"/>
    <property type="evidence" value="ECO:0007669"/>
    <property type="project" value="UniProtKB-UniRule"/>
</dbReference>
<comment type="similarity">
    <text evidence="10">Belongs to the ApbE family.</text>
</comment>
<evidence type="ECO:0000256" key="6">
    <source>
        <dbReference type="ARBA" id="ARBA00022827"/>
    </source>
</evidence>
<keyword evidence="13" id="KW-1185">Reference proteome</keyword>
<proteinExistence type="inferred from homology"/>
<evidence type="ECO:0000313" key="13">
    <source>
        <dbReference type="Proteomes" id="UP000310506"/>
    </source>
</evidence>